<protein>
    <submittedName>
        <fullName evidence="3">NUDIX domain-containing protein</fullName>
    </submittedName>
</protein>
<evidence type="ECO:0000256" key="1">
    <source>
        <dbReference type="ARBA" id="ARBA00022801"/>
    </source>
</evidence>
<evidence type="ECO:0000259" key="2">
    <source>
        <dbReference type="PROSITE" id="PS51462"/>
    </source>
</evidence>
<dbReference type="EMBL" id="WHOD01000043">
    <property type="protein sequence ID" value="NOU93173.1"/>
    <property type="molecule type" value="Genomic_DNA"/>
</dbReference>
<evidence type="ECO:0000313" key="3">
    <source>
        <dbReference type="EMBL" id="NOU93173.1"/>
    </source>
</evidence>
<feature type="domain" description="Nudix hydrolase" evidence="2">
    <location>
        <begin position="43"/>
        <end position="178"/>
    </location>
</feature>
<dbReference type="PANTHER" id="PTHR43222:SF2">
    <property type="entry name" value="NUDIX HYDROLASE 23, CHLOROPLASTIC"/>
    <property type="match status" value="1"/>
</dbReference>
<keyword evidence="1" id="KW-0378">Hydrolase</keyword>
<keyword evidence="4" id="KW-1185">Reference proteome</keyword>
<name>A0A972K0S6_9BACL</name>
<dbReference type="Proteomes" id="UP000641588">
    <property type="component" value="Unassembled WGS sequence"/>
</dbReference>
<accession>A0A972K0S6</accession>
<dbReference type="Pfam" id="PF14803">
    <property type="entry name" value="Zn_ribbon_Nudix"/>
    <property type="match status" value="1"/>
</dbReference>
<dbReference type="Gene3D" id="3.90.79.10">
    <property type="entry name" value="Nucleoside Triphosphate Pyrophosphohydrolase"/>
    <property type="match status" value="1"/>
</dbReference>
<proteinExistence type="predicted"/>
<sequence>MIGVVSIMRYKYCPKCGGTLSLNENRDISKPVCTSCGFIFYQNPSVGVMGILIRDGKVLLGKRRQGSFKGQWCFPGGYVEWDEDVYEAARREFVEETGLNITITTIYTLLSDYGCIYDQFRSIHNLEQQNVIIWFLVKEIDGKLVAGDDIEEVEFFSFNEVPVLAFPTHDIVLKKLKDEHLIL</sequence>
<dbReference type="InterPro" id="IPR015797">
    <property type="entry name" value="NUDIX_hydrolase-like_dom_sf"/>
</dbReference>
<dbReference type="PROSITE" id="PS51462">
    <property type="entry name" value="NUDIX"/>
    <property type="match status" value="1"/>
</dbReference>
<dbReference type="PANTHER" id="PTHR43222">
    <property type="entry name" value="NUDIX HYDROLASE 23"/>
    <property type="match status" value="1"/>
</dbReference>
<dbReference type="InterPro" id="IPR029401">
    <property type="entry name" value="Nudix_N"/>
</dbReference>
<comment type="caution">
    <text evidence="3">The sequence shown here is derived from an EMBL/GenBank/DDBJ whole genome shotgun (WGS) entry which is preliminary data.</text>
</comment>
<dbReference type="SUPFAM" id="SSF55811">
    <property type="entry name" value="Nudix"/>
    <property type="match status" value="1"/>
</dbReference>
<reference evidence="3" key="1">
    <citation type="submission" date="2019-10" db="EMBL/GenBank/DDBJ databases">
        <title>Description of Paenibacillus glebae sp. nov.</title>
        <authorList>
            <person name="Carlier A."/>
            <person name="Qi S."/>
        </authorList>
    </citation>
    <scope>NUCLEOTIDE SEQUENCE</scope>
    <source>
        <strain evidence="3">LMG 31456</strain>
    </source>
</reference>
<evidence type="ECO:0000313" key="4">
    <source>
        <dbReference type="Proteomes" id="UP000641588"/>
    </source>
</evidence>
<dbReference type="PROSITE" id="PS00893">
    <property type="entry name" value="NUDIX_BOX"/>
    <property type="match status" value="1"/>
</dbReference>
<gene>
    <name evidence="3" type="ORF">GC093_08040</name>
</gene>
<dbReference type="Pfam" id="PF00293">
    <property type="entry name" value="NUDIX"/>
    <property type="match status" value="1"/>
</dbReference>
<dbReference type="InterPro" id="IPR020084">
    <property type="entry name" value="NUDIX_hydrolase_CS"/>
</dbReference>
<dbReference type="AlphaFoldDB" id="A0A972K0S6"/>
<dbReference type="InterPro" id="IPR000086">
    <property type="entry name" value="NUDIX_hydrolase_dom"/>
</dbReference>
<organism evidence="3 4">
    <name type="scientific">Paenibacillus foliorum</name>
    <dbReference type="NCBI Taxonomy" id="2654974"/>
    <lineage>
        <taxon>Bacteria</taxon>
        <taxon>Bacillati</taxon>
        <taxon>Bacillota</taxon>
        <taxon>Bacilli</taxon>
        <taxon>Bacillales</taxon>
        <taxon>Paenibacillaceae</taxon>
        <taxon>Paenibacillus</taxon>
    </lineage>
</organism>
<dbReference type="GO" id="GO:0016787">
    <property type="term" value="F:hydrolase activity"/>
    <property type="evidence" value="ECO:0007669"/>
    <property type="project" value="UniProtKB-KW"/>
</dbReference>